<accession>A0ACC2NCT5</accession>
<sequence>MVSEDVPESALDPKGILTLPGNDHKWAMIWLHKDRAKMEFTYLIRVSEIIDFDVTKPINHYKVKWTEEDGTTSAPVAQVMVVAESKKKIRRYLADGGRVKFSRKRVSGATSIIDNRTKINAHDEDVMSEQIEPPQSPKKKKTKAAETKSKNVKKPKLDISDDEDYVNGEIRHLPDLQLDDNEATEVNYLKVDLFNAQQKAQAFETEVEGLNKVISDMANERRILTCKLIELQKKCDKQAEYIMELETKIDALRKVDNEVSVEIVPPFEGDNNTAAYQKTKPASTVRNLHAQSKPVPDQKANLPFGHFTKDVIEAFRDLETRPRGATFYEVDDETGEKTKKKHLAYECNVDEAAWEEVLEGEDPVKVLPQMMYCLWKSRKAMGYRAIQADHTTSQAEPGIERIPMTPNRVACLKREYFRFINAKVKDQQQREKLKKQFGYRVGYHVNNAHAALKRAGAAKKVTLKDSYMSPEATLSIPARPGPVEPVHTPSRRGTTSELNNVTPLSSRKRNSLARSRVRLEQFKMSTPTSSRANRVFDGTPPSVKKPNNKRARSLSSDATDERSPSKSGPSKTVASIPVPSPLKSWQGSPSLLSPPRKNVNTSLGHDRNRLRRDSVQSPPRWLSTKALPSPKRTPSYAEHLSSKLDERSPVKTMRRRLISSDDSETG</sequence>
<protein>
    <submittedName>
        <fullName evidence="1">Uncharacterized protein</fullName>
    </submittedName>
</protein>
<comment type="caution">
    <text evidence="1">The sequence shown here is derived from an EMBL/GenBank/DDBJ whole genome shotgun (WGS) entry which is preliminary data.</text>
</comment>
<dbReference type="EMBL" id="CM056744">
    <property type="protein sequence ID" value="KAJ8668149.1"/>
    <property type="molecule type" value="Genomic_DNA"/>
</dbReference>
<dbReference type="Proteomes" id="UP001239111">
    <property type="component" value="Chromosome 4"/>
</dbReference>
<proteinExistence type="predicted"/>
<reference evidence="1" key="1">
    <citation type="submission" date="2023-04" db="EMBL/GenBank/DDBJ databases">
        <title>A chromosome-level genome assembly of the parasitoid wasp Eretmocerus hayati.</title>
        <authorList>
            <person name="Zhong Y."/>
            <person name="Liu S."/>
            <person name="Liu Y."/>
        </authorList>
    </citation>
    <scope>NUCLEOTIDE SEQUENCE</scope>
    <source>
        <strain evidence="1">ZJU_SS_LIU_2023</strain>
    </source>
</reference>
<gene>
    <name evidence="1" type="ORF">QAD02_009812</name>
</gene>
<organism evidence="1 2">
    <name type="scientific">Eretmocerus hayati</name>
    <dbReference type="NCBI Taxonomy" id="131215"/>
    <lineage>
        <taxon>Eukaryota</taxon>
        <taxon>Metazoa</taxon>
        <taxon>Ecdysozoa</taxon>
        <taxon>Arthropoda</taxon>
        <taxon>Hexapoda</taxon>
        <taxon>Insecta</taxon>
        <taxon>Pterygota</taxon>
        <taxon>Neoptera</taxon>
        <taxon>Endopterygota</taxon>
        <taxon>Hymenoptera</taxon>
        <taxon>Apocrita</taxon>
        <taxon>Proctotrupomorpha</taxon>
        <taxon>Chalcidoidea</taxon>
        <taxon>Aphelinidae</taxon>
        <taxon>Aphelininae</taxon>
        <taxon>Eretmocerus</taxon>
    </lineage>
</organism>
<evidence type="ECO:0000313" key="2">
    <source>
        <dbReference type="Proteomes" id="UP001239111"/>
    </source>
</evidence>
<name>A0ACC2NCT5_9HYME</name>
<evidence type="ECO:0000313" key="1">
    <source>
        <dbReference type="EMBL" id="KAJ8668149.1"/>
    </source>
</evidence>
<keyword evidence="2" id="KW-1185">Reference proteome</keyword>